<dbReference type="RefSeq" id="WP_220750192.1">
    <property type="nucleotide sequence ID" value="NZ_BPFH01000007.1"/>
</dbReference>
<name>A0ABQ4NQK5_9RHOB</name>
<evidence type="ECO:0000256" key="1">
    <source>
        <dbReference type="ARBA" id="ARBA00011738"/>
    </source>
</evidence>
<dbReference type="InterPro" id="IPR006195">
    <property type="entry name" value="aa-tRNA-synth_II"/>
</dbReference>
<dbReference type="InterPro" id="IPR045864">
    <property type="entry name" value="aa-tRNA-synth_II/BPL/LPL"/>
</dbReference>
<dbReference type="NCBIfam" id="NF008952">
    <property type="entry name" value="PRK12295.1-5"/>
    <property type="match status" value="1"/>
</dbReference>
<evidence type="ECO:0000313" key="4">
    <source>
        <dbReference type="EMBL" id="GIT96695.1"/>
    </source>
</evidence>
<sequence length="363" mass="38818">MITAGERARAESLLARLRAAGAHPVEAALLQPAGTLLDLYGEDIRARAFTTQDPAAGEMMLRPDFTVPVVQAHMAEGAEPARYAYMGEVFRRQEEDPTRAREYLQVGFEVFDGARPADADAEVFALISDLLAPWAPVPATGDLGILIAAVEGLTTSDRRRAALRRHIWRPGRFKRLMDRYTGQSEPLPGRAALLDHVRSEGAMSVIDQAGPSVGLRTPADVATRLAALAADAEEPAITRAEAEVIDTLLTMDGTMTEALSPLRDLAVDLPALSPAADRLEARAEAMARRGLTPETLPFAPARGRTAMEYYDGFVFTLSARGRSGQAPVATGGRYDALTSVLGQGRSIPAVGGVIRPGLLEDTP</sequence>
<keyword evidence="5" id="KW-1185">Reference proteome</keyword>
<comment type="subunit">
    <text evidence="1">Homodimer.</text>
</comment>
<dbReference type="PANTHER" id="PTHR43707:SF1">
    <property type="entry name" value="HISTIDINE--TRNA LIGASE, MITOCHONDRIAL-RELATED"/>
    <property type="match status" value="1"/>
</dbReference>
<gene>
    <name evidence="4" type="ORF">JANAI62_33180</name>
</gene>
<dbReference type="EMBL" id="BPFH01000007">
    <property type="protein sequence ID" value="GIT96695.1"/>
    <property type="molecule type" value="Genomic_DNA"/>
</dbReference>
<feature type="domain" description="Aminoacyl-transfer RNA synthetases class-II family profile" evidence="3">
    <location>
        <begin position="17"/>
        <end position="347"/>
    </location>
</feature>
<dbReference type="PANTHER" id="PTHR43707">
    <property type="entry name" value="HISTIDYL-TRNA SYNTHETASE"/>
    <property type="match status" value="1"/>
</dbReference>
<proteinExistence type="predicted"/>
<dbReference type="InterPro" id="IPR004516">
    <property type="entry name" value="HisRS/HisZ"/>
</dbReference>
<dbReference type="PROSITE" id="PS50862">
    <property type="entry name" value="AA_TRNA_LIGASE_II"/>
    <property type="match status" value="1"/>
</dbReference>
<comment type="caution">
    <text evidence="4">The sequence shown here is derived from an EMBL/GenBank/DDBJ whole genome shotgun (WGS) entry which is preliminary data.</text>
</comment>
<protein>
    <recommendedName>
        <fullName evidence="2">Histidine--tRNA ligase</fullName>
    </recommendedName>
</protein>
<organism evidence="4 5">
    <name type="scientific">Jannaschia pagri</name>
    <dbReference type="NCBI Taxonomy" id="2829797"/>
    <lineage>
        <taxon>Bacteria</taxon>
        <taxon>Pseudomonadati</taxon>
        <taxon>Pseudomonadota</taxon>
        <taxon>Alphaproteobacteria</taxon>
        <taxon>Rhodobacterales</taxon>
        <taxon>Roseobacteraceae</taxon>
        <taxon>Jannaschia</taxon>
    </lineage>
</organism>
<dbReference type="PIRSF" id="PIRSF001549">
    <property type="entry name" value="His-tRNA_synth"/>
    <property type="match status" value="1"/>
</dbReference>
<accession>A0ABQ4NQK5</accession>
<dbReference type="Pfam" id="PF13393">
    <property type="entry name" value="tRNA-synt_His"/>
    <property type="match status" value="1"/>
</dbReference>
<keyword evidence="4" id="KW-0808">Transferase</keyword>
<reference evidence="4 5" key="1">
    <citation type="submission" date="2021-05" db="EMBL/GenBank/DDBJ databases">
        <title>Bacteria Genome sequencing.</title>
        <authorList>
            <person name="Takabe Y."/>
            <person name="Nakajima Y."/>
            <person name="Suzuki S."/>
            <person name="Shiozaki T."/>
        </authorList>
    </citation>
    <scope>NUCLEOTIDE SEQUENCE [LARGE SCALE GENOMIC DNA]</scope>
    <source>
        <strain evidence="4 5">AI_62</strain>
    </source>
</reference>
<evidence type="ECO:0000259" key="3">
    <source>
        <dbReference type="PROSITE" id="PS50862"/>
    </source>
</evidence>
<dbReference type="Proteomes" id="UP000786693">
    <property type="component" value="Unassembled WGS sequence"/>
</dbReference>
<dbReference type="InterPro" id="IPR041715">
    <property type="entry name" value="HisRS-like_core"/>
</dbReference>
<keyword evidence="4" id="KW-0328">Glycosyltransferase</keyword>
<dbReference type="Gene3D" id="3.30.930.10">
    <property type="entry name" value="Bira Bifunctional Protein, Domain 2"/>
    <property type="match status" value="1"/>
</dbReference>
<evidence type="ECO:0000256" key="2">
    <source>
        <dbReference type="ARBA" id="ARBA00017399"/>
    </source>
</evidence>
<dbReference type="GO" id="GO:0016757">
    <property type="term" value="F:glycosyltransferase activity"/>
    <property type="evidence" value="ECO:0007669"/>
    <property type="project" value="UniProtKB-KW"/>
</dbReference>
<dbReference type="SUPFAM" id="SSF55681">
    <property type="entry name" value="Class II aaRS and biotin synthetases"/>
    <property type="match status" value="1"/>
</dbReference>
<evidence type="ECO:0000313" key="5">
    <source>
        <dbReference type="Proteomes" id="UP000786693"/>
    </source>
</evidence>